<evidence type="ECO:0000256" key="4">
    <source>
        <dbReference type="ARBA" id="ARBA00022989"/>
    </source>
</evidence>
<dbReference type="InterPro" id="IPR050586">
    <property type="entry name" value="CPA3_Na-H_Antiporter_D"/>
</dbReference>
<dbReference type="InterPro" id="IPR003918">
    <property type="entry name" value="NADH_UbQ_OxRdtase"/>
</dbReference>
<dbReference type="PANTHER" id="PTHR42703:SF1">
    <property type="entry name" value="NA(+)_H(+) ANTIPORTER SUBUNIT D1"/>
    <property type="match status" value="1"/>
</dbReference>
<dbReference type="PRINTS" id="PR01437">
    <property type="entry name" value="NUOXDRDTASE4"/>
</dbReference>
<dbReference type="Pfam" id="PF00361">
    <property type="entry name" value="Proton_antipo_M"/>
    <property type="match status" value="1"/>
</dbReference>
<dbReference type="PATRIC" id="fig|55802.8.peg.1572"/>
<feature type="transmembrane region" description="Helical" evidence="6">
    <location>
        <begin position="105"/>
        <end position="122"/>
    </location>
</feature>
<gene>
    <name evidence="8" type="ORF">TBCH5v1_1592</name>
</gene>
<keyword evidence="4 6" id="KW-1133">Transmembrane helix</keyword>
<feature type="transmembrane region" description="Helical" evidence="6">
    <location>
        <begin position="389"/>
        <end position="410"/>
    </location>
</feature>
<evidence type="ECO:0000256" key="6">
    <source>
        <dbReference type="SAM" id="Phobius"/>
    </source>
</evidence>
<keyword evidence="5 6" id="KW-0472">Membrane</keyword>
<feature type="transmembrane region" description="Helical" evidence="6">
    <location>
        <begin position="158"/>
        <end position="178"/>
    </location>
</feature>
<dbReference type="GO" id="GO:0005886">
    <property type="term" value="C:plasma membrane"/>
    <property type="evidence" value="ECO:0007669"/>
    <property type="project" value="UniProtKB-SubCell"/>
</dbReference>
<comment type="subcellular location">
    <subcellularLocation>
        <location evidence="1">Cell membrane</location>
        <topology evidence="1">Multi-pass membrane protein</topology>
    </subcellularLocation>
</comment>
<evidence type="ECO:0000256" key="2">
    <source>
        <dbReference type="ARBA" id="ARBA00022475"/>
    </source>
</evidence>
<dbReference type="GO" id="GO:0008137">
    <property type="term" value="F:NADH dehydrogenase (ubiquinone) activity"/>
    <property type="evidence" value="ECO:0007669"/>
    <property type="project" value="InterPro"/>
</dbReference>
<evidence type="ECO:0000256" key="1">
    <source>
        <dbReference type="ARBA" id="ARBA00004651"/>
    </source>
</evidence>
<dbReference type="STRING" id="55802.TBCH5v1_1592"/>
<sequence>MIPLLVACPLLFAFLVSLFDVLGVRDKITRFLFLTGAVSPWIVFFGVRAKIPLDEIVGRYAKTAGIQVSLDYINVYFVLAELILFFAVSIYSIEYFSKHRKNGKIYSLLLLMHAGLLGAFISRDLFNYYIYMEIASVSAFALIAISEEKGAKRATYRYLILSLTASYLFVFAVGMMYLKTGYLNTELIRGSILPSREIDVAAGIAFSALLLKAGVFPLHSWLPDAHSKAPDPVSALLSGIVVKVPVYGMLLLYLSLPLTKRFLTVLMVVAFASIFFGIVLMIVESNIKKFLAYSTVSQVGYVVLGVSTSNILGSVYYAFAHALIKGALFLSAGALIRAQKSKEIRNLSYRGDAILMLSILMLSLAIGGVSPFVGAYGKSLLLEGMKKPLGYILYIAGIGTLAAFTKLNYYLLKSREHSNICLLQRMPPFLLSLLVLAFGVYYGQRIDYMDFVLIVSAVMGFALLRRSGIIEKDIRYRFSKTVGAEINIFMAVFLLFTLFLLLQNF</sequence>
<evidence type="ECO:0000256" key="3">
    <source>
        <dbReference type="ARBA" id="ARBA00022692"/>
    </source>
</evidence>
<dbReference type="InterPro" id="IPR001750">
    <property type="entry name" value="ND/Mrp_TM"/>
</dbReference>
<dbReference type="GO" id="GO:0042773">
    <property type="term" value="P:ATP synthesis coupled electron transport"/>
    <property type="evidence" value="ECO:0007669"/>
    <property type="project" value="InterPro"/>
</dbReference>
<feature type="transmembrane region" description="Helical" evidence="6">
    <location>
        <begin position="357"/>
        <end position="377"/>
    </location>
</feature>
<feature type="transmembrane region" description="Helical" evidence="6">
    <location>
        <begin position="315"/>
        <end position="336"/>
    </location>
</feature>
<protein>
    <submittedName>
        <fullName evidence="8">Na+/H+ antiporter, MbhH-like subunit</fullName>
    </submittedName>
</protein>
<dbReference type="Proteomes" id="UP000066042">
    <property type="component" value="Chromosome"/>
</dbReference>
<feature type="transmembrane region" description="Helical" evidence="6">
    <location>
        <begin position="198"/>
        <end position="222"/>
    </location>
</feature>
<feature type="transmembrane region" description="Helical" evidence="6">
    <location>
        <begin position="290"/>
        <end position="309"/>
    </location>
</feature>
<evidence type="ECO:0000313" key="8">
    <source>
        <dbReference type="EMBL" id="ALM75505.1"/>
    </source>
</evidence>
<reference evidence="8 9" key="1">
    <citation type="journal article" date="2016" name="Genome Announc.">
        <title>Complete genome sequence of the hyperthermophilic and piezophilic archaeon Thermococcus barophilus Ch5, capable of growth at the expense of hydrogenogenesis from carbon monoxide and formate.</title>
        <authorList>
            <person name="Oger P."/>
            <person name="Sokolova T.G."/>
            <person name="Kozhevnikova D.A."/>
            <person name="Taranov E.A."/>
            <person name="Vannier P."/>
            <person name="Lee H.S."/>
            <person name="Kwon K.K."/>
            <person name="Kang S.G."/>
            <person name="Lee J.H."/>
            <person name="Bonch-Osmolovskaya E.A."/>
            <person name="Lebedinsky A.V."/>
        </authorList>
    </citation>
    <scope>NUCLEOTIDE SEQUENCE [LARGE SCALE GENOMIC DNA]</scope>
    <source>
        <strain evidence="9">Ch5</strain>
    </source>
</reference>
<dbReference type="EMBL" id="CP013050">
    <property type="protein sequence ID" value="ALM75505.1"/>
    <property type="molecule type" value="Genomic_DNA"/>
</dbReference>
<evidence type="ECO:0000256" key="5">
    <source>
        <dbReference type="ARBA" id="ARBA00023136"/>
    </source>
</evidence>
<dbReference type="GeneID" id="26136832"/>
<dbReference type="RefSeq" id="WP_056934114.1">
    <property type="nucleotide sequence ID" value="NZ_CP013050.1"/>
</dbReference>
<feature type="transmembrane region" description="Helical" evidence="6">
    <location>
        <begin position="484"/>
        <end position="502"/>
    </location>
</feature>
<accession>A0A0S1XCI9</accession>
<feature type="domain" description="NADH:quinone oxidoreductase/Mrp antiporter transmembrane" evidence="7">
    <location>
        <begin position="122"/>
        <end position="396"/>
    </location>
</feature>
<feature type="transmembrane region" description="Helical" evidence="6">
    <location>
        <begin position="262"/>
        <end position="283"/>
    </location>
</feature>
<dbReference type="PANTHER" id="PTHR42703">
    <property type="entry name" value="NADH DEHYDROGENASE"/>
    <property type="match status" value="1"/>
</dbReference>
<feature type="transmembrane region" description="Helical" evidence="6">
    <location>
        <begin position="422"/>
        <end position="442"/>
    </location>
</feature>
<feature type="transmembrane region" description="Helical" evidence="6">
    <location>
        <begin position="234"/>
        <end position="256"/>
    </location>
</feature>
<dbReference type="NCBIfam" id="NF006237">
    <property type="entry name" value="PRK08375.1-2"/>
    <property type="match status" value="1"/>
</dbReference>
<evidence type="ECO:0000313" key="9">
    <source>
        <dbReference type="Proteomes" id="UP000066042"/>
    </source>
</evidence>
<proteinExistence type="predicted"/>
<organism evidence="8 9">
    <name type="scientific">Thermococcus barophilus</name>
    <dbReference type="NCBI Taxonomy" id="55802"/>
    <lineage>
        <taxon>Archaea</taxon>
        <taxon>Methanobacteriati</taxon>
        <taxon>Methanobacteriota</taxon>
        <taxon>Thermococci</taxon>
        <taxon>Thermococcales</taxon>
        <taxon>Thermococcaceae</taxon>
        <taxon>Thermococcus</taxon>
    </lineage>
</organism>
<name>A0A0S1XCI9_THEBA</name>
<feature type="transmembrane region" description="Helical" evidence="6">
    <location>
        <begin position="73"/>
        <end position="93"/>
    </location>
</feature>
<feature type="transmembrane region" description="Helical" evidence="6">
    <location>
        <begin position="448"/>
        <end position="464"/>
    </location>
</feature>
<dbReference type="AlphaFoldDB" id="A0A0S1XCI9"/>
<keyword evidence="3 6" id="KW-0812">Transmembrane</keyword>
<keyword evidence="2" id="KW-1003">Cell membrane</keyword>
<evidence type="ECO:0000259" key="7">
    <source>
        <dbReference type="Pfam" id="PF00361"/>
    </source>
</evidence>